<reference evidence="9 10" key="1">
    <citation type="submission" date="2015-01" db="EMBL/GenBank/DDBJ databases">
        <title>The Genome Sequence of Cladophialophora immunda CBS83496.</title>
        <authorList>
            <consortium name="The Broad Institute Genomics Platform"/>
            <person name="Cuomo C."/>
            <person name="de Hoog S."/>
            <person name="Gorbushina A."/>
            <person name="Stielow B."/>
            <person name="Teixiera M."/>
            <person name="Abouelleil A."/>
            <person name="Chapman S.B."/>
            <person name="Priest M."/>
            <person name="Young S.K."/>
            <person name="Wortman J."/>
            <person name="Nusbaum C."/>
            <person name="Birren B."/>
        </authorList>
    </citation>
    <scope>NUCLEOTIDE SEQUENCE [LARGE SCALE GENOMIC DNA]</scope>
    <source>
        <strain evidence="9 10">CBS 83496</strain>
    </source>
</reference>
<evidence type="ECO:0000256" key="3">
    <source>
        <dbReference type="ARBA" id="ARBA00022574"/>
    </source>
</evidence>
<dbReference type="InterPro" id="IPR011989">
    <property type="entry name" value="ARM-like"/>
</dbReference>
<dbReference type="CDD" id="cd00200">
    <property type="entry name" value="WD40"/>
    <property type="match status" value="1"/>
</dbReference>
<dbReference type="VEuPathDB" id="FungiDB:PV07_07353"/>
<dbReference type="Gene3D" id="3.10.20.870">
    <property type="entry name" value="PFU (PLAA family ubiquitin binding), C-terminal domain"/>
    <property type="match status" value="1"/>
</dbReference>
<dbReference type="SMART" id="SM00320">
    <property type="entry name" value="WD40"/>
    <property type="match status" value="6"/>
</dbReference>
<name>A0A0D2C942_9EURO</name>
<dbReference type="GO" id="GO:0010992">
    <property type="term" value="P:ubiquitin recycling"/>
    <property type="evidence" value="ECO:0007669"/>
    <property type="project" value="TreeGrafter"/>
</dbReference>
<dbReference type="PROSITE" id="PS50294">
    <property type="entry name" value="WD_REPEATS_REGION"/>
    <property type="match status" value="2"/>
</dbReference>
<dbReference type="OrthoDB" id="10265988at2759"/>
<feature type="repeat" description="WD" evidence="5">
    <location>
        <begin position="237"/>
        <end position="268"/>
    </location>
</feature>
<evidence type="ECO:0000313" key="10">
    <source>
        <dbReference type="Proteomes" id="UP000054466"/>
    </source>
</evidence>
<dbReference type="PROSITE" id="PS50082">
    <property type="entry name" value="WD_REPEATS_2"/>
    <property type="match status" value="3"/>
</dbReference>
<dbReference type="GeneID" id="27346547"/>
<accession>A0A0D2C942</accession>
<evidence type="ECO:0000256" key="2">
    <source>
        <dbReference type="ARBA" id="ARBA00022490"/>
    </source>
</evidence>
<dbReference type="GO" id="GO:0043130">
    <property type="term" value="F:ubiquitin binding"/>
    <property type="evidence" value="ECO:0007669"/>
    <property type="project" value="TreeGrafter"/>
</dbReference>
<keyword evidence="3 5" id="KW-0853">WD repeat</keyword>
<dbReference type="InterPro" id="IPR015155">
    <property type="entry name" value="PFU"/>
</dbReference>
<feature type="domain" description="PFU" evidence="7">
    <location>
        <begin position="375"/>
        <end position="470"/>
    </location>
</feature>
<dbReference type="InterPro" id="IPR013535">
    <property type="entry name" value="PUL_dom"/>
</dbReference>
<dbReference type="GO" id="GO:0005634">
    <property type="term" value="C:nucleus"/>
    <property type="evidence" value="ECO:0007669"/>
    <property type="project" value="TreeGrafter"/>
</dbReference>
<dbReference type="Proteomes" id="UP000054466">
    <property type="component" value="Unassembled WGS sequence"/>
</dbReference>
<dbReference type="PROSITE" id="PS51394">
    <property type="entry name" value="PFU"/>
    <property type="match status" value="1"/>
</dbReference>
<evidence type="ECO:0000259" key="7">
    <source>
        <dbReference type="PROSITE" id="PS51394"/>
    </source>
</evidence>
<dbReference type="Pfam" id="PF00400">
    <property type="entry name" value="WD40"/>
    <property type="match status" value="5"/>
</dbReference>
<dbReference type="AlphaFoldDB" id="A0A0D2C942"/>
<evidence type="ECO:0000256" key="5">
    <source>
        <dbReference type="PROSITE-ProRule" id="PRU00221"/>
    </source>
</evidence>
<protein>
    <recommendedName>
        <fullName evidence="11">PFU domain-containing protein</fullName>
    </recommendedName>
</protein>
<proteinExistence type="predicted"/>
<dbReference type="Pfam" id="PF08324">
    <property type="entry name" value="PUL"/>
    <property type="match status" value="1"/>
</dbReference>
<dbReference type="InterPro" id="IPR036322">
    <property type="entry name" value="WD40_repeat_dom_sf"/>
</dbReference>
<feature type="region of interest" description="Disordered" evidence="6">
    <location>
        <begin position="466"/>
        <end position="502"/>
    </location>
</feature>
<dbReference type="InterPro" id="IPR038122">
    <property type="entry name" value="PFU_sf"/>
</dbReference>
<evidence type="ECO:0000256" key="6">
    <source>
        <dbReference type="SAM" id="MobiDB-lite"/>
    </source>
</evidence>
<dbReference type="GO" id="GO:0043161">
    <property type="term" value="P:proteasome-mediated ubiquitin-dependent protein catabolic process"/>
    <property type="evidence" value="ECO:0007669"/>
    <property type="project" value="TreeGrafter"/>
</dbReference>
<dbReference type="InterPro" id="IPR001680">
    <property type="entry name" value="WD40_rpt"/>
</dbReference>
<feature type="repeat" description="WD" evidence="5">
    <location>
        <begin position="111"/>
        <end position="144"/>
    </location>
</feature>
<dbReference type="GO" id="GO:0005737">
    <property type="term" value="C:cytoplasm"/>
    <property type="evidence" value="ECO:0007669"/>
    <property type="project" value="UniProtKB-SubCell"/>
</dbReference>
<dbReference type="Gene3D" id="2.130.10.10">
    <property type="entry name" value="YVTN repeat-like/Quinoprotein amine dehydrogenase"/>
    <property type="match status" value="1"/>
</dbReference>
<dbReference type="InterPro" id="IPR015943">
    <property type="entry name" value="WD40/YVTN_repeat-like_dom_sf"/>
</dbReference>
<feature type="repeat" description="WD" evidence="5">
    <location>
        <begin position="16"/>
        <end position="47"/>
    </location>
</feature>
<dbReference type="PROSITE" id="PS51396">
    <property type="entry name" value="PUL"/>
    <property type="match status" value="1"/>
</dbReference>
<dbReference type="Gene3D" id="1.25.10.10">
    <property type="entry name" value="Leucine-rich Repeat Variant"/>
    <property type="match status" value="1"/>
</dbReference>
<dbReference type="STRING" id="569365.A0A0D2C942"/>
<dbReference type="RefSeq" id="XP_016247844.1">
    <property type="nucleotide sequence ID" value="XM_016394425.1"/>
</dbReference>
<comment type="subcellular location">
    <subcellularLocation>
        <location evidence="1">Cytoplasm</location>
    </subcellularLocation>
</comment>
<evidence type="ECO:0000313" key="9">
    <source>
        <dbReference type="EMBL" id="KIW27628.1"/>
    </source>
</evidence>
<evidence type="ECO:0008006" key="11">
    <source>
        <dbReference type="Google" id="ProtNLM"/>
    </source>
</evidence>
<keyword evidence="10" id="KW-1185">Reference proteome</keyword>
<dbReference type="HOGENOM" id="CLU_011791_2_0_1"/>
<dbReference type="Pfam" id="PF09070">
    <property type="entry name" value="PFU"/>
    <property type="match status" value="1"/>
</dbReference>
<evidence type="ECO:0000256" key="1">
    <source>
        <dbReference type="ARBA" id="ARBA00004496"/>
    </source>
</evidence>
<dbReference type="EMBL" id="KN847043">
    <property type="protein sequence ID" value="KIW27628.1"/>
    <property type="molecule type" value="Genomic_DNA"/>
</dbReference>
<dbReference type="SUPFAM" id="SSF50978">
    <property type="entry name" value="WD40 repeat-like"/>
    <property type="match status" value="1"/>
</dbReference>
<evidence type="ECO:0000259" key="8">
    <source>
        <dbReference type="PROSITE" id="PS51396"/>
    </source>
</evidence>
<feature type="domain" description="PUL" evidence="8">
    <location>
        <begin position="503"/>
        <end position="807"/>
    </location>
</feature>
<organism evidence="9 10">
    <name type="scientific">Cladophialophora immunda</name>
    <dbReference type="NCBI Taxonomy" id="569365"/>
    <lineage>
        <taxon>Eukaryota</taxon>
        <taxon>Fungi</taxon>
        <taxon>Dikarya</taxon>
        <taxon>Ascomycota</taxon>
        <taxon>Pezizomycotina</taxon>
        <taxon>Eurotiomycetes</taxon>
        <taxon>Chaetothyriomycetidae</taxon>
        <taxon>Chaetothyriales</taxon>
        <taxon>Herpotrichiellaceae</taxon>
        <taxon>Cladophialophora</taxon>
    </lineage>
</organism>
<keyword evidence="4" id="KW-0677">Repeat</keyword>
<sequence>MTKMSGATNFKLSAVLRGHKSDVRAVLLPDPSFAVTASRDGSTRVWKRTSTSPPSYEDTESSHGAQFKTCLAYIPPSKQYEDGLVLSSGQDALIEARQPSSTTGMNADAFMVGHSNQVCSIDVCATANYFVSGSWDATAKVWEIGKWEVAFDLPGHTATVWAVLAFSRDTIVTGCADRAIRVFDLRGKMLNSWDGQDIVRALAKLPKGHDTGAEIAAATNDGIVRLWTLKGELIASLIGHESFIYSLAVLPSGQIVSAGEDRSVRIWEGQNCVQVITLPAISIWSVSTSSNGDIIVGSSDKMARIFTRDQDRVADAETLAAFEESVQASSIPQQTVGQINMTDLPGPDFLKRKVGSKEGQNQIIKEEDGSACLYQWSMSQQQWIKIGQVVDSAASSGKTAYNGKEYDYVFDIDIEDGKPPLKLPYNVTQNPYDAATKFLQDHELPMSYLEETANFIIKNTQGATLGQSAPVGADPWGTENRYRPGDASSSYQPPPPQSAPVRRTLPQKEYLPVVIGKPSAAMGQITKKNTEYAGSDMSLQPGEFQALTDVALQLEKYNFSNPPSLPSSPSLQSSIPALLKIATQWQPPANRLAGLDLLRFIAAAAKEFPAEEVDGFDAVAGILGSGIFDDSFVRTNNKLGMIAMRFFSNLLYGSPAGRGLVKENVDNIIESLKPLTQFASSDVSVAIALTTLYLNIAVLITTPTTPGDADNNANHALDLLGELSKLLSSFPAVNHSAFSSNPASQSTEPAYRSLVALGTILVGIPRAEVKSAAKEIFDVPVALRKLKEGKYLDEPRFKSVVGEIESVLR</sequence>
<evidence type="ECO:0000256" key="4">
    <source>
        <dbReference type="ARBA" id="ARBA00022737"/>
    </source>
</evidence>
<keyword evidence="2" id="KW-0963">Cytoplasm</keyword>
<dbReference type="PANTHER" id="PTHR19849">
    <property type="entry name" value="PHOSPHOLIPASE A-2-ACTIVATING PROTEIN"/>
    <property type="match status" value="1"/>
</dbReference>
<gene>
    <name evidence="9" type="ORF">PV07_07353</name>
</gene>
<dbReference type="PANTHER" id="PTHR19849:SF0">
    <property type="entry name" value="PHOSPHOLIPASE A-2-ACTIVATING PROTEIN"/>
    <property type="match status" value="1"/>
</dbReference>